<dbReference type="RefSeq" id="WP_253863327.1">
    <property type="nucleotide sequence ID" value="NZ_BAAALN010000005.1"/>
</dbReference>
<feature type="region of interest" description="Disordered" evidence="1">
    <location>
        <begin position="117"/>
        <end position="144"/>
    </location>
</feature>
<gene>
    <name evidence="2" type="ORF">GCM10009676_19500</name>
</gene>
<feature type="region of interest" description="Disordered" evidence="1">
    <location>
        <begin position="180"/>
        <end position="430"/>
    </location>
</feature>
<proteinExistence type="predicted"/>
<feature type="compositionally biased region" description="Gly residues" evidence="1">
    <location>
        <begin position="396"/>
        <end position="416"/>
    </location>
</feature>
<evidence type="ECO:0000256" key="1">
    <source>
        <dbReference type="SAM" id="MobiDB-lite"/>
    </source>
</evidence>
<evidence type="ECO:0000313" key="3">
    <source>
        <dbReference type="Proteomes" id="UP001500653"/>
    </source>
</evidence>
<feature type="compositionally biased region" description="Gly residues" evidence="1">
    <location>
        <begin position="348"/>
        <end position="364"/>
    </location>
</feature>
<organism evidence="2 3">
    <name type="scientific">Prauserella halophila</name>
    <dbReference type="NCBI Taxonomy" id="185641"/>
    <lineage>
        <taxon>Bacteria</taxon>
        <taxon>Bacillati</taxon>
        <taxon>Actinomycetota</taxon>
        <taxon>Actinomycetes</taxon>
        <taxon>Pseudonocardiales</taxon>
        <taxon>Pseudonocardiaceae</taxon>
        <taxon>Prauserella</taxon>
    </lineage>
</organism>
<evidence type="ECO:0000313" key="2">
    <source>
        <dbReference type="EMBL" id="GAA1235627.1"/>
    </source>
</evidence>
<protein>
    <recommendedName>
        <fullName evidence="4">PPE family protein</fullName>
    </recommendedName>
</protein>
<dbReference type="Gene3D" id="1.20.1260.20">
    <property type="entry name" value="PPE superfamily"/>
    <property type="match status" value="1"/>
</dbReference>
<feature type="compositionally biased region" description="Gly residues" evidence="1">
    <location>
        <begin position="328"/>
        <end position="341"/>
    </location>
</feature>
<dbReference type="EMBL" id="BAAALN010000005">
    <property type="protein sequence ID" value="GAA1235627.1"/>
    <property type="molecule type" value="Genomic_DNA"/>
</dbReference>
<feature type="compositionally biased region" description="Polar residues" evidence="1">
    <location>
        <begin position="224"/>
        <end position="236"/>
    </location>
</feature>
<keyword evidence="3" id="KW-1185">Reference proteome</keyword>
<evidence type="ECO:0008006" key="4">
    <source>
        <dbReference type="Google" id="ProtNLM"/>
    </source>
</evidence>
<accession>A0ABP4GRL2</accession>
<feature type="compositionally biased region" description="Basic and acidic residues" evidence="1">
    <location>
        <begin position="418"/>
        <end position="430"/>
    </location>
</feature>
<feature type="compositionally biased region" description="Low complexity" evidence="1">
    <location>
        <begin position="365"/>
        <end position="395"/>
    </location>
</feature>
<dbReference type="Proteomes" id="UP001500653">
    <property type="component" value="Unassembled WGS sequence"/>
</dbReference>
<dbReference type="InterPro" id="IPR038332">
    <property type="entry name" value="PPE_sf"/>
</dbReference>
<comment type="caution">
    <text evidence="2">The sequence shown here is derived from an EMBL/GenBank/DDBJ whole genome shotgun (WGS) entry which is preliminary data.</text>
</comment>
<feature type="compositionally biased region" description="Low complexity" evidence="1">
    <location>
        <begin position="246"/>
        <end position="290"/>
    </location>
</feature>
<feature type="compositionally biased region" description="Basic and acidic residues" evidence="1">
    <location>
        <begin position="192"/>
        <end position="202"/>
    </location>
</feature>
<dbReference type="SUPFAM" id="SSF140459">
    <property type="entry name" value="PE/PPE dimer-like"/>
    <property type="match status" value="1"/>
</dbReference>
<sequence>MSMFDGVDFSGKGVFDDLFGDAGVLATPEAARRIRQGNSGPWHQVADQAGSVASDYNLAATDISSTLQKLESAWSGQGSDIVSTRLKDATKALDEIAEGYAQNQFTNAAAGSTYDSAKNTMPDISDKEPQTNLLNDATPWDTDTEGLVNQRNAQLAFAQQKLKELEGHSTELQGSLIKEYPDVPQFAGDGSGARKHEADIDSPRSSTDVIDIPATGNDADSRSADSTGNHRTSTDPTAPAPSYTTADNAPDAAQPNDHGPGTGTPTYPAPGDDSTGTSAVTPPSTAVPPVANHPTSNIPGTVGTGTGAPGGPNPPGFGPVGTRAPGTPGLGTGGGVGGGGRVPVPGVGATGGGSGIGGGAGAAPGAGKMTGATPGTPGSAGPTSPGGTSASTTAAGGRGGAGMMGGAGRGGNGNGNGNEEHQRKYVADTDEHFDLTENDEVLRDPETGRVVTPPVIGE</sequence>
<name>A0ABP4GRL2_9PSEU</name>
<reference evidence="3" key="1">
    <citation type="journal article" date="2019" name="Int. J. Syst. Evol. Microbiol.">
        <title>The Global Catalogue of Microorganisms (GCM) 10K type strain sequencing project: providing services to taxonomists for standard genome sequencing and annotation.</title>
        <authorList>
            <consortium name="The Broad Institute Genomics Platform"/>
            <consortium name="The Broad Institute Genome Sequencing Center for Infectious Disease"/>
            <person name="Wu L."/>
            <person name="Ma J."/>
        </authorList>
    </citation>
    <scope>NUCLEOTIDE SEQUENCE [LARGE SCALE GENOMIC DNA]</scope>
    <source>
        <strain evidence="3">JCM 13023</strain>
    </source>
</reference>